<proteinExistence type="predicted"/>
<sequence length="74" mass="8095">MRKQGSYDFAQRRNIALQYSNNGRNGGPSSENSSRTGMAYKSSAGLSETSPLANDRVITFVGTLPPNWEKKPNS</sequence>
<evidence type="ECO:0000313" key="2">
    <source>
        <dbReference type="EMBL" id="BES99609.1"/>
    </source>
</evidence>
<gene>
    <name evidence="2" type="ORF">NTJ_12426</name>
</gene>
<name>A0ABN7B5D5_9HEMI</name>
<dbReference type="Proteomes" id="UP001307889">
    <property type="component" value="Chromosome 10"/>
</dbReference>
<keyword evidence="3" id="KW-1185">Reference proteome</keyword>
<protein>
    <submittedName>
        <fullName evidence="2">Uncharacterized protein</fullName>
    </submittedName>
</protein>
<feature type="compositionally biased region" description="Polar residues" evidence="1">
    <location>
        <begin position="17"/>
        <end position="36"/>
    </location>
</feature>
<accession>A0ABN7B5D5</accession>
<evidence type="ECO:0000256" key="1">
    <source>
        <dbReference type="SAM" id="MobiDB-lite"/>
    </source>
</evidence>
<dbReference type="EMBL" id="AP028918">
    <property type="protein sequence ID" value="BES99609.1"/>
    <property type="molecule type" value="Genomic_DNA"/>
</dbReference>
<reference evidence="2 3" key="1">
    <citation type="submission" date="2023-09" db="EMBL/GenBank/DDBJ databases">
        <title>Nesidiocoris tenuis whole genome shotgun sequence.</title>
        <authorList>
            <person name="Shibata T."/>
            <person name="Shimoda M."/>
            <person name="Kobayashi T."/>
            <person name="Uehara T."/>
        </authorList>
    </citation>
    <scope>NUCLEOTIDE SEQUENCE [LARGE SCALE GENOMIC DNA]</scope>
    <source>
        <strain evidence="2 3">Japan</strain>
    </source>
</reference>
<evidence type="ECO:0000313" key="3">
    <source>
        <dbReference type="Proteomes" id="UP001307889"/>
    </source>
</evidence>
<feature type="region of interest" description="Disordered" evidence="1">
    <location>
        <begin position="17"/>
        <end position="52"/>
    </location>
</feature>
<organism evidence="2 3">
    <name type="scientific">Nesidiocoris tenuis</name>
    <dbReference type="NCBI Taxonomy" id="355587"/>
    <lineage>
        <taxon>Eukaryota</taxon>
        <taxon>Metazoa</taxon>
        <taxon>Ecdysozoa</taxon>
        <taxon>Arthropoda</taxon>
        <taxon>Hexapoda</taxon>
        <taxon>Insecta</taxon>
        <taxon>Pterygota</taxon>
        <taxon>Neoptera</taxon>
        <taxon>Paraneoptera</taxon>
        <taxon>Hemiptera</taxon>
        <taxon>Heteroptera</taxon>
        <taxon>Panheteroptera</taxon>
        <taxon>Cimicomorpha</taxon>
        <taxon>Miridae</taxon>
        <taxon>Dicyphina</taxon>
        <taxon>Nesidiocoris</taxon>
    </lineage>
</organism>